<keyword evidence="4" id="KW-0732">Signal</keyword>
<feature type="domain" description="Glycosyl hydrolase family 31 C-terminal" evidence="11">
    <location>
        <begin position="860"/>
        <end position="953"/>
    </location>
</feature>
<evidence type="ECO:0000256" key="6">
    <source>
        <dbReference type="ARBA" id="ARBA00023180"/>
    </source>
</evidence>
<comment type="caution">
    <text evidence="12">The sequence shown here is derived from an EMBL/GenBank/DDBJ whole genome shotgun (WGS) entry which is preliminary data.</text>
</comment>
<dbReference type="GO" id="GO:0004558">
    <property type="term" value="F:alpha-1,4-glucosidase activity"/>
    <property type="evidence" value="ECO:0007669"/>
    <property type="project" value="UniProtKB-EC"/>
</dbReference>
<sequence>LVFPLQQPYYVDPTKMAPHNWVNWGGWKGIRGDGTTAFWTNLIWWIAALIVLSQCIWMLYSRRTTKQPFEKEQKRQTMFARGPLLLWAVAIMALCTMATVVDLERPLARQYLASTTTSSSTSQFTVPASADEGALLIPNVKDSEAIDPQSVCPGYTASNVRTTPHGFTAELDLAGSACNLYGNDVEALSLIVEYLATDRLHVQVLPRYIGTENSTWFILPEELVPKPAADGKTSSDGLDSDLEFKWANEPTFGFNVSRKSTGDVLFTTAGTKLVFEDQFFEFASPLPENYNLYGLGEVIHGFKLNNNLTRTLYAADVGDPIDGNIYGSHPVYLDTRYYQVDADSKEAVYVANATDKNAEYTSYTHGVFLRNAHAQEILLRESNITWRGLGGTIDLYFYAGPTADAVMKSYQKTTVGLPAMQQYWTFGFHQCRWGYTSWDNLQEIADDFAEFKIPLETLWADIDYMNQYRDFEDDQNSWSYEDAARVLGNLHKNGQHFVPIVDSAIYAPNPENKSDAYATYDRGVDADAFMLNPDGSLYIGAVWPGYTVFPDWVGAVFNGSKTVEWWTKELVTWFQKVAFDGIWIDMSEVSSFCVGSCGSGNLTRNPAHPPFSLPGEPGNEVLQYPEGFDRTNGTEAAAVSSLSSSLAAARSTTAATSSSSTTTSYLRTTPTPGVRNVNHPPYVIDNIQGDLAVHAVSPNATHHGGTQEYDFHNLFGHQILNATYQALLSVFPGKRPFIIGRSTFAGSGKWAGHWGGDNASLWAYMFFSIPQALSFSIFGIPMFGVDTCGFNGNTDMELCSRWMQLSAFFPFYRNHNVLAAIPQEPYRWSAVADASRTAMAIRYALLPYMYTAFYRAHTLGDTVMKALAWEFADEPWLAGADRQFLLGPAVLVTPCLEQGASTVNGVFPGIGKGTVWYDWYNQSAITGVATGQNVTIDAPLGHIPVYIRGGYVIPTQEPGLTTTESRSNPWGLLVALDGKGTATGSLYVDDGESLEQEATLTVELSASANSLKATPSGGFKDSNPLGTVTIMGVQGGVSAVALNGQDLDDTKWSFNSATHALQLTNLNSLTSEGAWSKSWELTWS</sequence>
<keyword evidence="9" id="KW-1133">Transmembrane helix</keyword>
<evidence type="ECO:0000256" key="1">
    <source>
        <dbReference type="ARBA" id="ARBA00001657"/>
    </source>
</evidence>
<dbReference type="PROSITE" id="PS00129">
    <property type="entry name" value="GLYCOSYL_HYDROL_F31_1"/>
    <property type="match status" value="1"/>
</dbReference>
<proteinExistence type="inferred from homology"/>
<dbReference type="Gene3D" id="3.20.20.80">
    <property type="entry name" value="Glycosidases"/>
    <property type="match status" value="2"/>
</dbReference>
<dbReference type="SUPFAM" id="SSF51445">
    <property type="entry name" value="(Trans)glycosidases"/>
    <property type="match status" value="1"/>
</dbReference>
<comment type="catalytic activity">
    <reaction evidence="1">
        <text>Hydrolysis of terminal, non-reducing (1-&gt;4)-linked alpha-D-glucose residues with release of alpha-D-glucose.</text>
        <dbReference type="EC" id="3.2.1.20"/>
    </reaction>
</comment>
<dbReference type="Gene3D" id="2.60.40.1180">
    <property type="entry name" value="Golgi alpha-mannosidase II"/>
    <property type="match status" value="2"/>
</dbReference>
<protein>
    <recommendedName>
        <fullName evidence="3">alpha-glucosidase</fullName>
        <ecNumber evidence="3">3.2.1.20</ecNumber>
    </recommendedName>
</protein>
<dbReference type="EC" id="3.2.1.20" evidence="3"/>
<dbReference type="AlphaFoldDB" id="A0A161WI36"/>
<dbReference type="GO" id="GO:0005975">
    <property type="term" value="P:carbohydrate metabolic process"/>
    <property type="evidence" value="ECO:0007669"/>
    <property type="project" value="InterPro"/>
</dbReference>
<dbReference type="PANTHER" id="PTHR22762">
    <property type="entry name" value="ALPHA-GLUCOSIDASE"/>
    <property type="match status" value="1"/>
</dbReference>
<feature type="transmembrane region" description="Helical" evidence="9">
    <location>
        <begin position="42"/>
        <end position="61"/>
    </location>
</feature>
<keyword evidence="5 8" id="KW-0378">Hydrolase</keyword>
<reference evidence="12 13" key="1">
    <citation type="submission" date="2015-06" db="EMBL/GenBank/DDBJ databases">
        <title>Survival trade-offs in plant roots during colonization by closely related pathogenic and mutualistic fungi.</title>
        <authorList>
            <person name="Hacquard S."/>
            <person name="Kracher B."/>
            <person name="Hiruma K."/>
            <person name="Weinman A."/>
            <person name="Muench P."/>
            <person name="Garrido Oter R."/>
            <person name="Ver Loren van Themaat E."/>
            <person name="Dallerey J.-F."/>
            <person name="Damm U."/>
            <person name="Henrissat B."/>
            <person name="Lespinet O."/>
            <person name="Thon M."/>
            <person name="Kemen E."/>
            <person name="McHardy A.C."/>
            <person name="Schulze-Lefert P."/>
            <person name="O'Connell R.J."/>
        </authorList>
    </citation>
    <scope>NUCLEOTIDE SEQUENCE [LARGE SCALE GENOMIC DNA]</scope>
    <source>
        <strain evidence="12 13">MAFF 238704</strain>
    </source>
</reference>
<dbReference type="CDD" id="cd06602">
    <property type="entry name" value="GH31_MGAM_SI_GAA"/>
    <property type="match status" value="1"/>
</dbReference>
<accession>A0A161WI36</accession>
<dbReference type="FunFam" id="3.20.20.80:FF:000138">
    <property type="entry name" value="Putative alpha-glucosidase AgdA"/>
    <property type="match status" value="1"/>
</dbReference>
<feature type="non-terminal residue" evidence="12">
    <location>
        <position position="1"/>
    </location>
</feature>
<keyword evidence="13" id="KW-1185">Reference proteome</keyword>
<comment type="similarity">
    <text evidence="2 8">Belongs to the glycosyl hydrolase 31 family.</text>
</comment>
<keyword evidence="6" id="KW-0325">Glycoprotein</keyword>
<dbReference type="InterPro" id="IPR011013">
    <property type="entry name" value="Gal_mutarotase_sf_dom"/>
</dbReference>
<dbReference type="PROSITE" id="PS00707">
    <property type="entry name" value="GLYCOSYL_HYDROL_F31_2"/>
    <property type="match status" value="1"/>
</dbReference>
<keyword evidence="9" id="KW-0472">Membrane</keyword>
<dbReference type="InterPro" id="IPR013780">
    <property type="entry name" value="Glyco_hydro_b"/>
</dbReference>
<dbReference type="Pfam" id="PF01055">
    <property type="entry name" value="Glyco_hydro_31_2nd"/>
    <property type="match status" value="1"/>
</dbReference>
<gene>
    <name evidence="12" type="ORF">CI238_01512</name>
</gene>
<dbReference type="InterPro" id="IPR017853">
    <property type="entry name" value="GH"/>
</dbReference>
<dbReference type="InterPro" id="IPR048395">
    <property type="entry name" value="Glyco_hydro_31_C"/>
</dbReference>
<dbReference type="STRING" id="1573173.A0A161WI36"/>
<keyword evidence="7 8" id="KW-0326">Glycosidase</keyword>
<dbReference type="CDD" id="cd14752">
    <property type="entry name" value="GH31_N"/>
    <property type="match status" value="1"/>
</dbReference>
<evidence type="ECO:0000256" key="2">
    <source>
        <dbReference type="ARBA" id="ARBA00007806"/>
    </source>
</evidence>
<dbReference type="Gene3D" id="2.60.40.1760">
    <property type="entry name" value="glycosyl hydrolase (family 31)"/>
    <property type="match status" value="1"/>
</dbReference>
<evidence type="ECO:0000259" key="11">
    <source>
        <dbReference type="Pfam" id="PF21365"/>
    </source>
</evidence>
<evidence type="ECO:0000313" key="12">
    <source>
        <dbReference type="EMBL" id="KZL70606.1"/>
    </source>
</evidence>
<evidence type="ECO:0000256" key="9">
    <source>
        <dbReference type="SAM" id="Phobius"/>
    </source>
</evidence>
<dbReference type="EMBL" id="LFIW01002438">
    <property type="protein sequence ID" value="KZL70606.1"/>
    <property type="molecule type" value="Genomic_DNA"/>
</dbReference>
<evidence type="ECO:0000256" key="7">
    <source>
        <dbReference type="ARBA" id="ARBA00023295"/>
    </source>
</evidence>
<dbReference type="SUPFAM" id="SSF51011">
    <property type="entry name" value="Glycosyl hydrolase domain"/>
    <property type="match status" value="1"/>
</dbReference>
<evidence type="ECO:0000256" key="3">
    <source>
        <dbReference type="ARBA" id="ARBA00012741"/>
    </source>
</evidence>
<feature type="transmembrane region" description="Helical" evidence="9">
    <location>
        <begin position="82"/>
        <end position="101"/>
    </location>
</feature>
<feature type="domain" description="Glycoside hydrolase family 31 TIM barrel" evidence="10">
    <location>
        <begin position="418"/>
        <end position="852"/>
    </location>
</feature>
<evidence type="ECO:0000256" key="8">
    <source>
        <dbReference type="RuleBase" id="RU361185"/>
    </source>
</evidence>
<dbReference type="InterPro" id="IPR000322">
    <property type="entry name" value="Glyco_hydro_31_TIM"/>
</dbReference>
<evidence type="ECO:0000313" key="13">
    <source>
        <dbReference type="Proteomes" id="UP000076584"/>
    </source>
</evidence>
<evidence type="ECO:0000256" key="5">
    <source>
        <dbReference type="ARBA" id="ARBA00022801"/>
    </source>
</evidence>
<dbReference type="InterPro" id="IPR030459">
    <property type="entry name" value="Glyco_hydro_31_CS"/>
</dbReference>
<keyword evidence="9" id="KW-0812">Transmembrane</keyword>
<dbReference type="InterPro" id="IPR030458">
    <property type="entry name" value="Glyco_hydro_31_AS"/>
</dbReference>
<dbReference type="Pfam" id="PF21365">
    <property type="entry name" value="Glyco_hydro_31_3rd"/>
    <property type="match status" value="1"/>
</dbReference>
<dbReference type="Proteomes" id="UP000076584">
    <property type="component" value="Unassembled WGS sequence"/>
</dbReference>
<dbReference type="PANTHER" id="PTHR22762:SF133">
    <property type="entry name" value="P-TYPE DOMAIN-CONTAINING PROTEIN"/>
    <property type="match status" value="1"/>
</dbReference>
<name>A0A161WI36_COLIC</name>
<organism evidence="12 13">
    <name type="scientific">Colletotrichum incanum</name>
    <name type="common">Soybean anthracnose fungus</name>
    <dbReference type="NCBI Taxonomy" id="1573173"/>
    <lineage>
        <taxon>Eukaryota</taxon>
        <taxon>Fungi</taxon>
        <taxon>Dikarya</taxon>
        <taxon>Ascomycota</taxon>
        <taxon>Pezizomycotina</taxon>
        <taxon>Sordariomycetes</taxon>
        <taxon>Hypocreomycetidae</taxon>
        <taxon>Glomerellales</taxon>
        <taxon>Glomerellaceae</taxon>
        <taxon>Colletotrichum</taxon>
        <taxon>Colletotrichum spaethianum species complex</taxon>
    </lineage>
</organism>
<dbReference type="SUPFAM" id="SSF74650">
    <property type="entry name" value="Galactose mutarotase-like"/>
    <property type="match status" value="1"/>
</dbReference>
<evidence type="ECO:0000259" key="10">
    <source>
        <dbReference type="Pfam" id="PF01055"/>
    </source>
</evidence>
<dbReference type="GO" id="GO:0030246">
    <property type="term" value="F:carbohydrate binding"/>
    <property type="evidence" value="ECO:0007669"/>
    <property type="project" value="InterPro"/>
</dbReference>
<evidence type="ECO:0000256" key="4">
    <source>
        <dbReference type="ARBA" id="ARBA00022729"/>
    </source>
</evidence>